<evidence type="ECO:0008006" key="4">
    <source>
        <dbReference type="Google" id="ProtNLM"/>
    </source>
</evidence>
<accession>A0ABP9D3W6</accession>
<dbReference type="RefSeq" id="WP_200176302.1">
    <property type="nucleotide sequence ID" value="NZ_BAABKQ010000002.1"/>
</dbReference>
<proteinExistence type="inferred from homology"/>
<dbReference type="InterPro" id="IPR005531">
    <property type="entry name" value="Asp23"/>
</dbReference>
<dbReference type="Proteomes" id="UP001500839">
    <property type="component" value="Unassembled WGS sequence"/>
</dbReference>
<name>A0ABP9D3W6_9ACTN</name>
<reference evidence="3" key="1">
    <citation type="journal article" date="2019" name="Int. J. Syst. Evol. Microbiol.">
        <title>The Global Catalogue of Microorganisms (GCM) 10K type strain sequencing project: providing services to taxonomists for standard genome sequencing and annotation.</title>
        <authorList>
            <consortium name="The Broad Institute Genomics Platform"/>
            <consortium name="The Broad Institute Genome Sequencing Center for Infectious Disease"/>
            <person name="Wu L."/>
            <person name="Ma J."/>
        </authorList>
    </citation>
    <scope>NUCLEOTIDE SEQUENCE [LARGE SCALE GENOMIC DNA]</scope>
    <source>
        <strain evidence="3">JCM 18542</strain>
    </source>
</reference>
<organism evidence="2 3">
    <name type="scientific">Tomitella cavernea</name>
    <dbReference type="NCBI Taxonomy" id="1387982"/>
    <lineage>
        <taxon>Bacteria</taxon>
        <taxon>Bacillati</taxon>
        <taxon>Actinomycetota</taxon>
        <taxon>Actinomycetes</taxon>
        <taxon>Mycobacteriales</taxon>
        <taxon>Tomitella</taxon>
    </lineage>
</organism>
<evidence type="ECO:0000256" key="1">
    <source>
        <dbReference type="ARBA" id="ARBA00005721"/>
    </source>
</evidence>
<keyword evidence="3" id="KW-1185">Reference proteome</keyword>
<protein>
    <recommendedName>
        <fullName evidence="4">Asp23/Gls24 family envelope stress response protein</fullName>
    </recommendedName>
</protein>
<comment type="caution">
    <text evidence="2">The sequence shown here is derived from an EMBL/GenBank/DDBJ whole genome shotgun (WGS) entry which is preliminary data.</text>
</comment>
<evidence type="ECO:0000313" key="3">
    <source>
        <dbReference type="Proteomes" id="UP001500839"/>
    </source>
</evidence>
<gene>
    <name evidence="2" type="ORF">GCM10023353_38490</name>
</gene>
<dbReference type="Pfam" id="PF03780">
    <property type="entry name" value="Asp23"/>
    <property type="match status" value="1"/>
</dbReference>
<sequence>MTEAAGELADRIVAAARAVPGVVGLDGGAFNEVATYLPGRRIPGVRLTDEGRVEVHIIAAYYSDVCAVADAVRDAVTPLVAAPVDVIVEDLEAPTDMP</sequence>
<comment type="similarity">
    <text evidence="1">Belongs to the asp23 family.</text>
</comment>
<dbReference type="EMBL" id="BAABKQ010000002">
    <property type="protein sequence ID" value="GAA4825666.1"/>
    <property type="molecule type" value="Genomic_DNA"/>
</dbReference>
<evidence type="ECO:0000313" key="2">
    <source>
        <dbReference type="EMBL" id="GAA4825666.1"/>
    </source>
</evidence>